<accession>A0AAN5CCE6</accession>
<reference evidence="3" key="1">
    <citation type="submission" date="2022-10" db="EMBL/GenBank/DDBJ databases">
        <title>Genome assembly of Pristionchus species.</title>
        <authorList>
            <person name="Yoshida K."/>
            <person name="Sommer R.J."/>
        </authorList>
    </citation>
    <scope>NUCLEOTIDE SEQUENCE [LARGE SCALE GENOMIC DNA]</scope>
    <source>
        <strain evidence="3">RS5460</strain>
    </source>
</reference>
<dbReference type="AlphaFoldDB" id="A0AAN5CCE6"/>
<feature type="compositionally biased region" description="Basic and acidic residues" evidence="1">
    <location>
        <begin position="28"/>
        <end position="37"/>
    </location>
</feature>
<protein>
    <submittedName>
        <fullName evidence="2">Uncharacterized protein</fullName>
    </submittedName>
</protein>
<sequence>VYDIPAALRVERDPEQPVKSNSRVNGKWLEETSREQPLDDFPNTPPSNGWWRVDIIKLDEYRLNVFFQGYWSDVREFHMPLDRIKSVFVTSNNVKGTFLEVR</sequence>
<feature type="non-terminal residue" evidence="2">
    <location>
        <position position="102"/>
    </location>
</feature>
<keyword evidence="3" id="KW-1185">Reference proteome</keyword>
<proteinExistence type="predicted"/>
<comment type="caution">
    <text evidence="2">The sequence shown here is derived from an EMBL/GenBank/DDBJ whole genome shotgun (WGS) entry which is preliminary data.</text>
</comment>
<gene>
    <name evidence="2" type="ORF">PMAYCL1PPCAC_09650</name>
</gene>
<dbReference type="EMBL" id="BTRK01000002">
    <property type="protein sequence ID" value="GMR39455.1"/>
    <property type="molecule type" value="Genomic_DNA"/>
</dbReference>
<feature type="region of interest" description="Disordered" evidence="1">
    <location>
        <begin position="12"/>
        <end position="43"/>
    </location>
</feature>
<organism evidence="2 3">
    <name type="scientific">Pristionchus mayeri</name>
    <dbReference type="NCBI Taxonomy" id="1317129"/>
    <lineage>
        <taxon>Eukaryota</taxon>
        <taxon>Metazoa</taxon>
        <taxon>Ecdysozoa</taxon>
        <taxon>Nematoda</taxon>
        <taxon>Chromadorea</taxon>
        <taxon>Rhabditida</taxon>
        <taxon>Rhabditina</taxon>
        <taxon>Diplogasteromorpha</taxon>
        <taxon>Diplogasteroidea</taxon>
        <taxon>Neodiplogasteridae</taxon>
        <taxon>Pristionchus</taxon>
    </lineage>
</organism>
<feature type="non-terminal residue" evidence="2">
    <location>
        <position position="1"/>
    </location>
</feature>
<evidence type="ECO:0000313" key="3">
    <source>
        <dbReference type="Proteomes" id="UP001328107"/>
    </source>
</evidence>
<evidence type="ECO:0000256" key="1">
    <source>
        <dbReference type="SAM" id="MobiDB-lite"/>
    </source>
</evidence>
<dbReference type="Proteomes" id="UP001328107">
    <property type="component" value="Unassembled WGS sequence"/>
</dbReference>
<name>A0AAN5CCE6_9BILA</name>
<evidence type="ECO:0000313" key="2">
    <source>
        <dbReference type="EMBL" id="GMR39455.1"/>
    </source>
</evidence>